<dbReference type="InterPro" id="IPR050190">
    <property type="entry name" value="UPF0213_domain"/>
</dbReference>
<dbReference type="PANTHER" id="PTHR34477">
    <property type="entry name" value="UPF0213 PROTEIN YHBQ"/>
    <property type="match status" value="1"/>
</dbReference>
<dbReference type="Proteomes" id="UP000006377">
    <property type="component" value="Chromosome"/>
</dbReference>
<dbReference type="InterPro" id="IPR000305">
    <property type="entry name" value="GIY-YIG_endonuc"/>
</dbReference>
<feature type="domain" description="GIY-YIG" evidence="2">
    <location>
        <begin position="13"/>
        <end position="90"/>
    </location>
</feature>
<dbReference type="PROSITE" id="PS50164">
    <property type="entry name" value="GIY_YIG"/>
    <property type="match status" value="1"/>
</dbReference>
<dbReference type="STRING" id="402881.Plav_1362"/>
<name>A7HSU9_PARL1</name>
<dbReference type="InterPro" id="IPR035901">
    <property type="entry name" value="GIY-YIG_endonuc_sf"/>
</dbReference>
<keyword evidence="4" id="KW-1185">Reference proteome</keyword>
<dbReference type="CDD" id="cd10448">
    <property type="entry name" value="GIY-YIG_unchar_3"/>
    <property type="match status" value="1"/>
</dbReference>
<dbReference type="PANTHER" id="PTHR34477:SF5">
    <property type="entry name" value="BSL5627 PROTEIN"/>
    <property type="match status" value="1"/>
</dbReference>
<dbReference type="EMBL" id="CP000774">
    <property type="protein sequence ID" value="ABS62982.1"/>
    <property type="molecule type" value="Genomic_DNA"/>
</dbReference>
<gene>
    <name evidence="3" type="ordered locus">Plav_1362</name>
</gene>
<dbReference type="KEGG" id="pla:Plav_1362"/>
<evidence type="ECO:0000259" key="2">
    <source>
        <dbReference type="PROSITE" id="PS50164"/>
    </source>
</evidence>
<dbReference type="Pfam" id="PF01541">
    <property type="entry name" value="GIY-YIG"/>
    <property type="match status" value="1"/>
</dbReference>
<evidence type="ECO:0000313" key="4">
    <source>
        <dbReference type="Proteomes" id="UP000006377"/>
    </source>
</evidence>
<dbReference type="AlphaFoldDB" id="A7HSU9"/>
<reference evidence="3 4" key="1">
    <citation type="journal article" date="2011" name="Stand. Genomic Sci.">
        <title>Complete genome sequence of Parvibaculum lavamentivorans type strain (DS-1(T)).</title>
        <authorList>
            <person name="Schleheck D."/>
            <person name="Weiss M."/>
            <person name="Pitluck S."/>
            <person name="Bruce D."/>
            <person name="Land M.L."/>
            <person name="Han S."/>
            <person name="Saunders E."/>
            <person name="Tapia R."/>
            <person name="Detter C."/>
            <person name="Brettin T."/>
            <person name="Han J."/>
            <person name="Woyke T."/>
            <person name="Goodwin L."/>
            <person name="Pennacchio L."/>
            <person name="Nolan M."/>
            <person name="Cook A.M."/>
            <person name="Kjelleberg S."/>
            <person name="Thomas T."/>
        </authorList>
    </citation>
    <scope>NUCLEOTIDE SEQUENCE [LARGE SCALE GENOMIC DNA]</scope>
    <source>
        <strain evidence="4">DS-1 / DSM 13023 / NCIMB 13966</strain>
    </source>
</reference>
<evidence type="ECO:0000256" key="1">
    <source>
        <dbReference type="ARBA" id="ARBA00007435"/>
    </source>
</evidence>
<dbReference type="Gene3D" id="3.40.1440.10">
    <property type="entry name" value="GIY-YIG endonuclease"/>
    <property type="match status" value="1"/>
</dbReference>
<dbReference type="eggNOG" id="COG2827">
    <property type="taxonomic scope" value="Bacteria"/>
</dbReference>
<accession>A7HSU9</accession>
<proteinExistence type="inferred from homology"/>
<sequence length="107" mass="12721">MLPGPNPPLGGPVSYFVYILASRKHGTLYIGVTNDIARRVFEHREGIGSKFTKKYRVHRLVYMEAFDDIRYAIQREKTMKEWPRVWKVRQIERDNPEWDDLTGKLNR</sequence>
<organism evidence="3 4">
    <name type="scientific">Parvibaculum lavamentivorans (strain DS-1 / DSM 13023 / NCIMB 13966)</name>
    <dbReference type="NCBI Taxonomy" id="402881"/>
    <lineage>
        <taxon>Bacteria</taxon>
        <taxon>Pseudomonadati</taxon>
        <taxon>Pseudomonadota</taxon>
        <taxon>Alphaproteobacteria</taxon>
        <taxon>Hyphomicrobiales</taxon>
        <taxon>Parvibaculaceae</taxon>
        <taxon>Parvibaculum</taxon>
    </lineage>
</organism>
<dbReference type="HOGENOM" id="CLU_135650_3_1_5"/>
<protein>
    <submittedName>
        <fullName evidence="3">Excinuclease ABC C subunit domain protein</fullName>
    </submittedName>
</protein>
<evidence type="ECO:0000313" key="3">
    <source>
        <dbReference type="EMBL" id="ABS62982.1"/>
    </source>
</evidence>
<comment type="similarity">
    <text evidence="1">Belongs to the UPF0213 family.</text>
</comment>
<dbReference type="SUPFAM" id="SSF82771">
    <property type="entry name" value="GIY-YIG endonuclease"/>
    <property type="match status" value="1"/>
</dbReference>